<dbReference type="Pfam" id="PF00378">
    <property type="entry name" value="ECH_1"/>
    <property type="match status" value="1"/>
</dbReference>
<evidence type="ECO:0000313" key="5">
    <source>
        <dbReference type="Proteomes" id="UP000051562"/>
    </source>
</evidence>
<dbReference type="EMBL" id="LMAR01000053">
    <property type="protein sequence ID" value="KQK29020.1"/>
    <property type="molecule type" value="Genomic_DNA"/>
</dbReference>
<dbReference type="RefSeq" id="WP_055729601.1">
    <property type="nucleotide sequence ID" value="NZ_FUYX01000005.1"/>
</dbReference>
<dbReference type="SUPFAM" id="SSF52096">
    <property type="entry name" value="ClpP/crotonase"/>
    <property type="match status" value="1"/>
</dbReference>
<gene>
    <name evidence="3" type="ORF">ARD30_19515</name>
    <name evidence="4" type="ORF">SAMN05660750_02229</name>
</gene>
<sequence length="257" mass="26866">MSDPVRLDIASGIATITLARPEKLNALDDVMVGLLGRFADAIDADRSVRAVILTAEGKAFCAGGDIVAWGGLSPLEMGQGWVRSGHRAFDKLARMKPPVIAAMNGHALGGGLELAVTADIRICEVQAKIGLPETGLGMIPGWSGTQRLVKRLGGQVARRLALTGEIVTAETALTLGIVDQVVEKGGALAAAQAMAERVTQRGPVANLVVKQLINAAEDEDSGAIMEALASSLVSYTEDVKEGVAAFQQKRTPTYRGE</sequence>
<reference evidence="4 6" key="2">
    <citation type="submission" date="2017-02" db="EMBL/GenBank/DDBJ databases">
        <authorList>
            <person name="Peterson S.W."/>
        </authorList>
    </citation>
    <scope>NUCLEOTIDE SEQUENCE [LARGE SCALE GENOMIC DNA]</scope>
    <source>
        <strain evidence="4 6">DSM 9653</strain>
    </source>
</reference>
<dbReference type="InterPro" id="IPR001753">
    <property type="entry name" value="Enoyl-CoA_hydra/iso"/>
</dbReference>
<reference evidence="3 5" key="1">
    <citation type="submission" date="2015-10" db="EMBL/GenBank/DDBJ databases">
        <title>Draft genome of Bosea thiooxidans.</title>
        <authorList>
            <person name="Wang X."/>
        </authorList>
    </citation>
    <scope>NUCLEOTIDE SEQUENCE [LARGE SCALE GENOMIC DNA]</scope>
    <source>
        <strain evidence="3 5">CGMCC 9174</strain>
    </source>
</reference>
<evidence type="ECO:0000313" key="3">
    <source>
        <dbReference type="EMBL" id="KQK29020.1"/>
    </source>
</evidence>
<dbReference type="CDD" id="cd06558">
    <property type="entry name" value="crotonase-like"/>
    <property type="match status" value="1"/>
</dbReference>
<dbReference type="OrthoDB" id="7271016at2"/>
<name>A0A0Q3KXG0_9HYPH</name>
<proteinExistence type="inferred from homology"/>
<dbReference type="InterPro" id="IPR029045">
    <property type="entry name" value="ClpP/crotonase-like_dom_sf"/>
</dbReference>
<dbReference type="STRING" id="53254.SAMN05660750_02229"/>
<evidence type="ECO:0000256" key="1">
    <source>
        <dbReference type="ARBA" id="ARBA00005254"/>
    </source>
</evidence>
<dbReference type="GO" id="GO:0006635">
    <property type="term" value="P:fatty acid beta-oxidation"/>
    <property type="evidence" value="ECO:0007669"/>
    <property type="project" value="TreeGrafter"/>
</dbReference>
<dbReference type="Gene3D" id="3.90.226.10">
    <property type="entry name" value="2-enoyl-CoA Hydratase, Chain A, domain 1"/>
    <property type="match status" value="1"/>
</dbReference>
<dbReference type="Proteomes" id="UP000190130">
    <property type="component" value="Unassembled WGS sequence"/>
</dbReference>
<dbReference type="PROSITE" id="PS00166">
    <property type="entry name" value="ENOYL_COA_HYDRATASE"/>
    <property type="match status" value="1"/>
</dbReference>
<evidence type="ECO:0000313" key="6">
    <source>
        <dbReference type="Proteomes" id="UP000190130"/>
    </source>
</evidence>
<evidence type="ECO:0000313" key="4">
    <source>
        <dbReference type="EMBL" id="SKB77011.1"/>
    </source>
</evidence>
<evidence type="ECO:0000256" key="2">
    <source>
        <dbReference type="RuleBase" id="RU003707"/>
    </source>
</evidence>
<dbReference type="GO" id="GO:0003824">
    <property type="term" value="F:catalytic activity"/>
    <property type="evidence" value="ECO:0007669"/>
    <property type="project" value="InterPro"/>
</dbReference>
<keyword evidence="5" id="KW-1185">Reference proteome</keyword>
<dbReference type="PANTHER" id="PTHR11941">
    <property type="entry name" value="ENOYL-COA HYDRATASE-RELATED"/>
    <property type="match status" value="1"/>
</dbReference>
<dbReference type="Proteomes" id="UP000051562">
    <property type="component" value="Unassembled WGS sequence"/>
</dbReference>
<dbReference type="EMBL" id="FUYX01000005">
    <property type="protein sequence ID" value="SKB77011.1"/>
    <property type="molecule type" value="Genomic_DNA"/>
</dbReference>
<accession>A0A0Q3KXG0</accession>
<protein>
    <submittedName>
        <fullName evidence="3 4">Enoyl-CoA hydratase</fullName>
    </submittedName>
</protein>
<dbReference type="PANTHER" id="PTHR11941:SF54">
    <property type="entry name" value="ENOYL-COA HYDRATASE, MITOCHONDRIAL"/>
    <property type="match status" value="1"/>
</dbReference>
<dbReference type="AlphaFoldDB" id="A0A0Q3KXG0"/>
<comment type="similarity">
    <text evidence="1 2">Belongs to the enoyl-CoA hydratase/isomerase family.</text>
</comment>
<dbReference type="InterPro" id="IPR018376">
    <property type="entry name" value="Enoyl-CoA_hyd/isom_CS"/>
</dbReference>
<organism evidence="3 5">
    <name type="scientific">Bosea thiooxidans</name>
    <dbReference type="NCBI Taxonomy" id="53254"/>
    <lineage>
        <taxon>Bacteria</taxon>
        <taxon>Pseudomonadati</taxon>
        <taxon>Pseudomonadota</taxon>
        <taxon>Alphaproteobacteria</taxon>
        <taxon>Hyphomicrobiales</taxon>
        <taxon>Boseaceae</taxon>
        <taxon>Bosea</taxon>
    </lineage>
</organism>